<gene>
    <name evidence="1" type="ORF">TNIN_205691</name>
</gene>
<name>A0A8X6XDZ5_9ARAC</name>
<keyword evidence="2" id="KW-1185">Reference proteome</keyword>
<evidence type="ECO:0000313" key="2">
    <source>
        <dbReference type="Proteomes" id="UP000886998"/>
    </source>
</evidence>
<sequence length="187" mass="20981">MLGKYDLLLRLFCDPSTSLIGSSSHLLHRYWISFADLTLRLVSKLLASAKASSAEIPGSKNKTPASVARPFKSTACMPNDQSFRIKRAQTKRRTTTREEKKRSSHNLLPKWPGKINYHWESEPKLDEFLGDLRSTKACSGQDKASGSVFVGDRNGNNGEYIDVEKWDRVGVIIKIDAHVCIWEGKAT</sequence>
<dbReference type="EMBL" id="BMAV01007680">
    <property type="protein sequence ID" value="GFY50744.1"/>
    <property type="molecule type" value="Genomic_DNA"/>
</dbReference>
<evidence type="ECO:0000313" key="1">
    <source>
        <dbReference type="EMBL" id="GFY50744.1"/>
    </source>
</evidence>
<reference evidence="1" key="1">
    <citation type="submission" date="2020-08" db="EMBL/GenBank/DDBJ databases">
        <title>Multicomponent nature underlies the extraordinary mechanical properties of spider dragline silk.</title>
        <authorList>
            <person name="Kono N."/>
            <person name="Nakamura H."/>
            <person name="Mori M."/>
            <person name="Yoshida Y."/>
            <person name="Ohtoshi R."/>
            <person name="Malay A.D."/>
            <person name="Moran D.A.P."/>
            <person name="Tomita M."/>
            <person name="Numata K."/>
            <person name="Arakawa K."/>
        </authorList>
    </citation>
    <scope>NUCLEOTIDE SEQUENCE</scope>
</reference>
<comment type="caution">
    <text evidence="1">The sequence shown here is derived from an EMBL/GenBank/DDBJ whole genome shotgun (WGS) entry which is preliminary data.</text>
</comment>
<dbReference type="AlphaFoldDB" id="A0A8X6XDZ5"/>
<organism evidence="1 2">
    <name type="scientific">Trichonephila inaurata madagascariensis</name>
    <dbReference type="NCBI Taxonomy" id="2747483"/>
    <lineage>
        <taxon>Eukaryota</taxon>
        <taxon>Metazoa</taxon>
        <taxon>Ecdysozoa</taxon>
        <taxon>Arthropoda</taxon>
        <taxon>Chelicerata</taxon>
        <taxon>Arachnida</taxon>
        <taxon>Araneae</taxon>
        <taxon>Araneomorphae</taxon>
        <taxon>Entelegynae</taxon>
        <taxon>Araneoidea</taxon>
        <taxon>Nephilidae</taxon>
        <taxon>Trichonephila</taxon>
        <taxon>Trichonephila inaurata</taxon>
    </lineage>
</organism>
<protein>
    <submittedName>
        <fullName evidence="1">Uncharacterized protein</fullName>
    </submittedName>
</protein>
<dbReference type="Proteomes" id="UP000886998">
    <property type="component" value="Unassembled WGS sequence"/>
</dbReference>
<accession>A0A8X6XDZ5</accession>
<proteinExistence type="predicted"/>